<dbReference type="SMART" id="SM00062">
    <property type="entry name" value="PBPb"/>
    <property type="match status" value="1"/>
</dbReference>
<evidence type="ECO:0000313" key="6">
    <source>
        <dbReference type="EMBL" id="TVT20503.1"/>
    </source>
</evidence>
<dbReference type="PANTHER" id="PTHR30024">
    <property type="entry name" value="ALIPHATIC SULFONATES-BINDING PROTEIN-RELATED"/>
    <property type="match status" value="1"/>
</dbReference>
<dbReference type="GO" id="GO:0042918">
    <property type="term" value="P:alkanesulfonate transmembrane transport"/>
    <property type="evidence" value="ECO:0007669"/>
    <property type="project" value="TreeGrafter"/>
</dbReference>
<keyword evidence="3 4" id="KW-0732">Signal</keyword>
<organism evidence="6 7">
    <name type="scientific">Amycolatopsis acidiphila</name>
    <dbReference type="NCBI Taxonomy" id="715473"/>
    <lineage>
        <taxon>Bacteria</taxon>
        <taxon>Bacillati</taxon>
        <taxon>Actinomycetota</taxon>
        <taxon>Actinomycetes</taxon>
        <taxon>Pseudonocardiales</taxon>
        <taxon>Pseudonocardiaceae</taxon>
        <taxon>Amycolatopsis</taxon>
    </lineage>
</organism>
<protein>
    <submittedName>
        <fullName evidence="6">ABC transporter substrate-binding protein</fullName>
    </submittedName>
</protein>
<dbReference type="GO" id="GO:0042597">
    <property type="term" value="C:periplasmic space"/>
    <property type="evidence" value="ECO:0007669"/>
    <property type="project" value="UniProtKB-SubCell"/>
</dbReference>
<dbReference type="Proteomes" id="UP000318578">
    <property type="component" value="Unassembled WGS sequence"/>
</dbReference>
<dbReference type="SUPFAM" id="SSF53850">
    <property type="entry name" value="Periplasmic binding protein-like II"/>
    <property type="match status" value="1"/>
</dbReference>
<feature type="signal peptide" evidence="4">
    <location>
        <begin position="1"/>
        <end position="18"/>
    </location>
</feature>
<keyword evidence="7" id="KW-1185">Reference proteome</keyword>
<sequence>MRRFTVAAALALASVLLASCGSGSSGSGAGSGQSAGPVDFKIAYGATSATNIPLYLGIENGIFTKYGLNVSMVLLPGTKAPPALATNSVQLSQSGVSDMAGAIVAGSPFTIAAAVYPWMFFQVYGQKGMTSVKDLKGKTIAASSAGSASDTAINVAMKDSGLVRGKDYNVVYIGDNGPRMAALQQGVVNAIIVSPPTAQLAAQQGFPDLNDMIAEKIPYGYGSFGVNKAWAAQHKDTLVKFFQAYAESVNLGRSNKDLTYVVEKKDLGLTDQKIIDSVYDVSIAVMPDYPVVQADTIKATISNSQNQKVVQADPNGLFDNSYVQAAQAAAK</sequence>
<reference evidence="6 7" key="1">
    <citation type="submission" date="2019-07" db="EMBL/GenBank/DDBJ databases">
        <title>New species of Amycolatopsis and Streptomyces.</title>
        <authorList>
            <person name="Duangmal K."/>
            <person name="Teo W.F.A."/>
            <person name="Lipun K."/>
        </authorList>
    </citation>
    <scope>NUCLEOTIDE SEQUENCE [LARGE SCALE GENOMIC DNA]</scope>
    <source>
        <strain evidence="6 7">JCM 30562</strain>
    </source>
</reference>
<evidence type="ECO:0000256" key="4">
    <source>
        <dbReference type="SAM" id="SignalP"/>
    </source>
</evidence>
<dbReference type="InterPro" id="IPR001638">
    <property type="entry name" value="Solute-binding_3/MltF_N"/>
</dbReference>
<evidence type="ECO:0000259" key="5">
    <source>
        <dbReference type="SMART" id="SM00062"/>
    </source>
</evidence>
<evidence type="ECO:0000256" key="3">
    <source>
        <dbReference type="ARBA" id="ARBA00022729"/>
    </source>
</evidence>
<comment type="caution">
    <text evidence="6">The sequence shown here is derived from an EMBL/GenBank/DDBJ whole genome shotgun (WGS) entry which is preliminary data.</text>
</comment>
<dbReference type="AlphaFoldDB" id="A0A558A8B7"/>
<comment type="subcellular location">
    <subcellularLocation>
        <location evidence="1">Periplasm</location>
    </subcellularLocation>
</comment>
<evidence type="ECO:0000256" key="2">
    <source>
        <dbReference type="ARBA" id="ARBA00010742"/>
    </source>
</evidence>
<evidence type="ECO:0000256" key="1">
    <source>
        <dbReference type="ARBA" id="ARBA00004418"/>
    </source>
</evidence>
<dbReference type="OrthoDB" id="5348911at2"/>
<dbReference type="PANTHER" id="PTHR30024:SF47">
    <property type="entry name" value="TAURINE-BINDING PERIPLASMIC PROTEIN"/>
    <property type="match status" value="1"/>
</dbReference>
<evidence type="ECO:0000313" key="7">
    <source>
        <dbReference type="Proteomes" id="UP000318578"/>
    </source>
</evidence>
<proteinExistence type="inferred from homology"/>
<accession>A0A558A8B7</accession>
<feature type="domain" description="Solute-binding protein family 3/N-terminal" evidence="5">
    <location>
        <begin position="41"/>
        <end position="261"/>
    </location>
</feature>
<dbReference type="RefSeq" id="WP_144641231.1">
    <property type="nucleotide sequence ID" value="NZ_BNAX01000001.1"/>
</dbReference>
<gene>
    <name evidence="6" type="ORF">FNH06_20395</name>
</gene>
<dbReference type="Gene3D" id="3.40.190.10">
    <property type="entry name" value="Periplasmic binding protein-like II"/>
    <property type="match status" value="2"/>
</dbReference>
<comment type="similarity">
    <text evidence="2">Belongs to the bacterial solute-binding protein SsuA/TauA family.</text>
</comment>
<dbReference type="InterPro" id="IPR015168">
    <property type="entry name" value="SsuA/THI5"/>
</dbReference>
<dbReference type="PROSITE" id="PS51257">
    <property type="entry name" value="PROKAR_LIPOPROTEIN"/>
    <property type="match status" value="1"/>
</dbReference>
<dbReference type="EMBL" id="VJZA01000035">
    <property type="protein sequence ID" value="TVT20503.1"/>
    <property type="molecule type" value="Genomic_DNA"/>
</dbReference>
<feature type="chain" id="PRO_5039269939" evidence="4">
    <location>
        <begin position="19"/>
        <end position="331"/>
    </location>
</feature>
<dbReference type="Pfam" id="PF09084">
    <property type="entry name" value="NMT1"/>
    <property type="match status" value="1"/>
</dbReference>
<name>A0A558A8B7_9PSEU</name>